<sequence length="98" mass="10855">MGERPDVTKKEWYIQELAENIPSAFGTEDPEKDPEKHLVQRSILLHSASYGHRSMMSCPANPHSLKEQPLINHGSDATHRSTSVSSTPARATTSGMKK</sequence>
<evidence type="ECO:0000313" key="3">
    <source>
        <dbReference type="Proteomes" id="UP000050525"/>
    </source>
</evidence>
<gene>
    <name evidence="2" type="ORF">Y1Q_0009889</name>
</gene>
<evidence type="ECO:0000313" key="2">
    <source>
        <dbReference type="EMBL" id="KYO29088.1"/>
    </source>
</evidence>
<feature type="compositionally biased region" description="Polar residues" evidence="1">
    <location>
        <begin position="80"/>
        <end position="98"/>
    </location>
</feature>
<dbReference type="AlphaFoldDB" id="A0A151MXB7"/>
<reference evidence="2 3" key="1">
    <citation type="journal article" date="2012" name="Genome Biol.">
        <title>Sequencing three crocodilian genomes to illuminate the evolution of archosaurs and amniotes.</title>
        <authorList>
            <person name="St John J.A."/>
            <person name="Braun E.L."/>
            <person name="Isberg S.R."/>
            <person name="Miles L.G."/>
            <person name="Chong A.Y."/>
            <person name="Gongora J."/>
            <person name="Dalzell P."/>
            <person name="Moran C."/>
            <person name="Bed'hom B."/>
            <person name="Abzhanov A."/>
            <person name="Burgess S.C."/>
            <person name="Cooksey A.M."/>
            <person name="Castoe T.A."/>
            <person name="Crawford N.G."/>
            <person name="Densmore L.D."/>
            <person name="Drew J.C."/>
            <person name="Edwards S.V."/>
            <person name="Faircloth B.C."/>
            <person name="Fujita M.K."/>
            <person name="Greenwold M.J."/>
            <person name="Hoffmann F.G."/>
            <person name="Howard J.M."/>
            <person name="Iguchi T."/>
            <person name="Janes D.E."/>
            <person name="Khan S.Y."/>
            <person name="Kohno S."/>
            <person name="de Koning A.J."/>
            <person name="Lance S.L."/>
            <person name="McCarthy F.M."/>
            <person name="McCormack J.E."/>
            <person name="Merchant M.E."/>
            <person name="Peterson D.G."/>
            <person name="Pollock D.D."/>
            <person name="Pourmand N."/>
            <person name="Raney B.J."/>
            <person name="Roessler K.A."/>
            <person name="Sanford J.R."/>
            <person name="Sawyer R.H."/>
            <person name="Schmidt C.J."/>
            <person name="Triplett E.W."/>
            <person name="Tuberville T.D."/>
            <person name="Venegas-Anaya M."/>
            <person name="Howard J.T."/>
            <person name="Jarvis E.D."/>
            <person name="Guillette L.J.Jr."/>
            <person name="Glenn T.C."/>
            <person name="Green R.E."/>
            <person name="Ray D.A."/>
        </authorList>
    </citation>
    <scope>NUCLEOTIDE SEQUENCE [LARGE SCALE GENOMIC DNA]</scope>
    <source>
        <strain evidence="2">KSC_2009_1</strain>
    </source>
</reference>
<accession>A0A151MXB7</accession>
<feature type="region of interest" description="Disordered" evidence="1">
    <location>
        <begin position="55"/>
        <end position="98"/>
    </location>
</feature>
<protein>
    <submittedName>
        <fullName evidence="2">Uncharacterized protein</fullName>
    </submittedName>
</protein>
<proteinExistence type="predicted"/>
<keyword evidence="3" id="KW-1185">Reference proteome</keyword>
<comment type="caution">
    <text evidence="2">The sequence shown here is derived from an EMBL/GenBank/DDBJ whole genome shotgun (WGS) entry which is preliminary data.</text>
</comment>
<dbReference type="EMBL" id="AKHW03004724">
    <property type="protein sequence ID" value="KYO29088.1"/>
    <property type="molecule type" value="Genomic_DNA"/>
</dbReference>
<name>A0A151MXB7_ALLMI</name>
<evidence type="ECO:0000256" key="1">
    <source>
        <dbReference type="SAM" id="MobiDB-lite"/>
    </source>
</evidence>
<organism evidence="2 3">
    <name type="scientific">Alligator mississippiensis</name>
    <name type="common">American alligator</name>
    <dbReference type="NCBI Taxonomy" id="8496"/>
    <lineage>
        <taxon>Eukaryota</taxon>
        <taxon>Metazoa</taxon>
        <taxon>Chordata</taxon>
        <taxon>Craniata</taxon>
        <taxon>Vertebrata</taxon>
        <taxon>Euteleostomi</taxon>
        <taxon>Archelosauria</taxon>
        <taxon>Archosauria</taxon>
        <taxon>Crocodylia</taxon>
        <taxon>Alligatoridae</taxon>
        <taxon>Alligatorinae</taxon>
        <taxon>Alligator</taxon>
    </lineage>
</organism>
<dbReference type="Proteomes" id="UP000050525">
    <property type="component" value="Unassembled WGS sequence"/>
</dbReference>